<dbReference type="InterPro" id="IPR002208">
    <property type="entry name" value="SecY/SEC61-alpha"/>
</dbReference>
<feature type="transmembrane region" description="Helical" evidence="9">
    <location>
        <begin position="72"/>
        <end position="93"/>
    </location>
</feature>
<evidence type="ECO:0000256" key="8">
    <source>
        <dbReference type="ARBA" id="ARBA00023136"/>
    </source>
</evidence>
<comment type="similarity">
    <text evidence="2 9 10">Belongs to the SecY/SEC61-alpha family.</text>
</comment>
<proteinExistence type="inferred from homology"/>
<feature type="transmembrane region" description="Helical" evidence="9">
    <location>
        <begin position="173"/>
        <end position="196"/>
    </location>
</feature>
<evidence type="ECO:0000313" key="12">
    <source>
        <dbReference type="Proteomes" id="UP001198151"/>
    </source>
</evidence>
<dbReference type="Proteomes" id="UP001198151">
    <property type="component" value="Unassembled WGS sequence"/>
</dbReference>
<dbReference type="Gene3D" id="1.10.3370.10">
    <property type="entry name" value="SecY subunit domain"/>
    <property type="match status" value="1"/>
</dbReference>
<evidence type="ECO:0000256" key="9">
    <source>
        <dbReference type="HAMAP-Rule" id="MF_01465"/>
    </source>
</evidence>
<dbReference type="PRINTS" id="PR00303">
    <property type="entry name" value="SECYTRNLCASE"/>
</dbReference>
<dbReference type="HAMAP" id="MF_01465">
    <property type="entry name" value="SecY"/>
    <property type="match status" value="1"/>
</dbReference>
<keyword evidence="4 9" id="KW-0812">Transmembrane</keyword>
<dbReference type="RefSeq" id="WP_227707746.1">
    <property type="nucleotide sequence ID" value="NZ_JAJEQX010000014.1"/>
</dbReference>
<keyword evidence="7 9" id="KW-0811">Translocation</keyword>
<organism evidence="11 12">
    <name type="scientific">Ruminococcus turbiniformis</name>
    <dbReference type="NCBI Taxonomy" id="2881258"/>
    <lineage>
        <taxon>Bacteria</taxon>
        <taxon>Bacillati</taxon>
        <taxon>Bacillota</taxon>
        <taxon>Clostridia</taxon>
        <taxon>Eubacteriales</taxon>
        <taxon>Oscillospiraceae</taxon>
        <taxon>Ruminococcus</taxon>
    </lineage>
</organism>
<comment type="caution">
    <text evidence="9">Lacks conserved residue(s) required for the propagation of feature annotation.</text>
</comment>
<feature type="transmembrane region" description="Helical" evidence="9">
    <location>
        <begin position="361"/>
        <end position="380"/>
    </location>
</feature>
<feature type="transmembrane region" description="Helical" evidence="9">
    <location>
        <begin position="305"/>
        <end position="326"/>
    </location>
</feature>
<dbReference type="NCBIfam" id="TIGR00967">
    <property type="entry name" value="3a0501s007"/>
    <property type="match status" value="1"/>
</dbReference>
<keyword evidence="8 9" id="KW-0472">Membrane</keyword>
<feature type="transmembrane region" description="Helical" evidence="9">
    <location>
        <begin position="255"/>
        <end position="276"/>
    </location>
</feature>
<evidence type="ECO:0000256" key="5">
    <source>
        <dbReference type="ARBA" id="ARBA00022927"/>
    </source>
</evidence>
<sequence length="433" mass="46850">MQILKAAFKDREYRKKILMTLLILALCQVVMSIPTPGVNPGFFTVGDNGALQFLNMITGNSLSQMTVGALGITPYITASIIIQLMALAFPSLKEYQKRGKREQDIIEWATIISGTVLSLFQGILLAVSYGRGGLLMDYKWYWVLCAASVWALCTFITSLAGKCIKDKFVGNGISLILTMGILSSYPSGFATIYEVFLSGRKIPVMVSIGIGIAVFIFLLFSFAIAVQEGQKSIPVVHSGKLAASGPMRSEIPLKLCPGSVIPVIFASTVLSLPVMIAQSFGVDNWLVQLLNTTEWFDPSDPEKSIGAALYIILIFAFSIFYAGIVFNPMEIADNLKKTGASIPGIRPGTATQQYLRNQMRWTVTIGAGALCIIALIPLIISGIFNIGSISFLGTSIIIVTGVTLDTRKQIETSVRGGVYMDAVRKGGIFHGKK</sequence>
<evidence type="ECO:0000256" key="10">
    <source>
        <dbReference type="RuleBase" id="RU004349"/>
    </source>
</evidence>
<dbReference type="PIRSF" id="PIRSF004557">
    <property type="entry name" value="SecY"/>
    <property type="match status" value="1"/>
</dbReference>
<name>A0ABS8G0Y6_9FIRM</name>
<evidence type="ECO:0000256" key="7">
    <source>
        <dbReference type="ARBA" id="ARBA00023010"/>
    </source>
</evidence>
<feature type="transmembrane region" description="Helical" evidence="9">
    <location>
        <begin position="105"/>
        <end position="128"/>
    </location>
</feature>
<feature type="transmembrane region" description="Helical" evidence="9">
    <location>
        <begin position="386"/>
        <end position="404"/>
    </location>
</feature>
<protein>
    <recommendedName>
        <fullName evidence="9">Protein translocase subunit SecY</fullName>
    </recommendedName>
</protein>
<comment type="function">
    <text evidence="9">The central subunit of the protein translocation channel SecYEG. Consists of two halves formed by TMs 1-5 and 6-10. These two domains form a lateral gate at the front which open onto the bilayer between TMs 2 and 7, and are clamped together by SecE at the back. The channel is closed by both a pore ring composed of hydrophobic SecY resides and a short helix (helix 2A) on the extracellular side of the membrane which forms a plug. The plug probably moves laterally to allow the channel to open. The ring and the pore may move independently.</text>
</comment>
<feature type="transmembrane region" description="Helical" evidence="9">
    <location>
        <begin position="140"/>
        <end position="161"/>
    </location>
</feature>
<keyword evidence="5 9" id="KW-0653">Protein transport</keyword>
<evidence type="ECO:0000256" key="3">
    <source>
        <dbReference type="ARBA" id="ARBA00022448"/>
    </source>
</evidence>
<reference evidence="11 12" key="1">
    <citation type="submission" date="2021-10" db="EMBL/GenBank/DDBJ databases">
        <title>Anaerobic single-cell dispensing facilitates the cultivation of human gut bacteria.</title>
        <authorList>
            <person name="Afrizal A."/>
        </authorList>
    </citation>
    <scope>NUCLEOTIDE SEQUENCE [LARGE SCALE GENOMIC DNA]</scope>
    <source>
        <strain evidence="11 12">CLA-AA-H200</strain>
    </source>
</reference>
<comment type="caution">
    <text evidence="11">The sequence shown here is derived from an EMBL/GenBank/DDBJ whole genome shotgun (WGS) entry which is preliminary data.</text>
</comment>
<dbReference type="EMBL" id="JAJEQX010000014">
    <property type="protein sequence ID" value="MCC2254609.1"/>
    <property type="molecule type" value="Genomic_DNA"/>
</dbReference>
<dbReference type="PANTHER" id="PTHR10906">
    <property type="entry name" value="SECY/SEC61-ALPHA FAMILY MEMBER"/>
    <property type="match status" value="1"/>
</dbReference>
<feature type="transmembrane region" description="Helical" evidence="9">
    <location>
        <begin position="202"/>
        <end position="226"/>
    </location>
</feature>
<evidence type="ECO:0000256" key="4">
    <source>
        <dbReference type="ARBA" id="ARBA00022692"/>
    </source>
</evidence>
<keyword evidence="6 9" id="KW-1133">Transmembrane helix</keyword>
<evidence type="ECO:0000313" key="11">
    <source>
        <dbReference type="EMBL" id="MCC2254609.1"/>
    </source>
</evidence>
<keyword evidence="3 9" id="KW-0813">Transport</keyword>
<comment type="subunit">
    <text evidence="9">Component of the Sec protein translocase complex. Heterotrimer consisting of SecY, SecE and SecG subunits. The heterotrimers can form oligomers, although 1 heterotrimer is thought to be able to translocate proteins. Interacts with the ribosome. Interacts with SecDF, and other proteins may be involved. Interacts with SecA.</text>
</comment>
<dbReference type="Pfam" id="PF00344">
    <property type="entry name" value="SecY"/>
    <property type="match status" value="1"/>
</dbReference>
<evidence type="ECO:0000256" key="2">
    <source>
        <dbReference type="ARBA" id="ARBA00005751"/>
    </source>
</evidence>
<evidence type="ECO:0000256" key="6">
    <source>
        <dbReference type="ARBA" id="ARBA00022989"/>
    </source>
</evidence>
<dbReference type="InterPro" id="IPR023201">
    <property type="entry name" value="SecY_dom_sf"/>
</dbReference>
<keyword evidence="12" id="KW-1185">Reference proteome</keyword>
<dbReference type="InterPro" id="IPR026593">
    <property type="entry name" value="SecY"/>
</dbReference>
<keyword evidence="9" id="KW-1003">Cell membrane</keyword>
<dbReference type="SUPFAM" id="SSF103491">
    <property type="entry name" value="Preprotein translocase SecY subunit"/>
    <property type="match status" value="1"/>
</dbReference>
<evidence type="ECO:0000256" key="1">
    <source>
        <dbReference type="ARBA" id="ARBA00004141"/>
    </source>
</evidence>
<comment type="subcellular location">
    <subcellularLocation>
        <location evidence="9">Cell membrane</location>
        <topology evidence="9">Multi-pass membrane protein</topology>
    </subcellularLocation>
    <subcellularLocation>
        <location evidence="1">Membrane</location>
        <topology evidence="1">Multi-pass membrane protein</topology>
    </subcellularLocation>
</comment>
<accession>A0ABS8G0Y6</accession>
<gene>
    <name evidence="9 11" type="primary">secY</name>
    <name evidence="11" type="ORF">LKD70_09290</name>
</gene>